<dbReference type="EMBL" id="CAADRP010001596">
    <property type="protein sequence ID" value="VFU43185.1"/>
    <property type="molecule type" value="Genomic_DNA"/>
</dbReference>
<evidence type="ECO:0000313" key="1">
    <source>
        <dbReference type="EMBL" id="VFU43185.1"/>
    </source>
</evidence>
<accession>A0A6N2M5I0</accession>
<organism evidence="1">
    <name type="scientific">Salix viminalis</name>
    <name type="common">Common osier</name>
    <name type="synonym">Basket willow</name>
    <dbReference type="NCBI Taxonomy" id="40686"/>
    <lineage>
        <taxon>Eukaryota</taxon>
        <taxon>Viridiplantae</taxon>
        <taxon>Streptophyta</taxon>
        <taxon>Embryophyta</taxon>
        <taxon>Tracheophyta</taxon>
        <taxon>Spermatophyta</taxon>
        <taxon>Magnoliopsida</taxon>
        <taxon>eudicotyledons</taxon>
        <taxon>Gunneridae</taxon>
        <taxon>Pentapetalae</taxon>
        <taxon>rosids</taxon>
        <taxon>fabids</taxon>
        <taxon>Malpighiales</taxon>
        <taxon>Salicaceae</taxon>
        <taxon>Saliceae</taxon>
        <taxon>Salix</taxon>
    </lineage>
</organism>
<sequence length="151" mass="16756">MVLVEAQQEGLGWDPDAASPPRLTESPQAAALLAPQGREQDWIFSTESGHLQILLLCPGVARLILIGDSPTNFSDSSSLACRKREDATSVKSLEKTCAKDGIFYVPILDYEHNMISSVVLERERERCDRDFVGAMLVEDVEIESDSEFERV</sequence>
<proteinExistence type="predicted"/>
<reference evidence="1" key="1">
    <citation type="submission" date="2019-03" db="EMBL/GenBank/DDBJ databases">
        <authorList>
            <person name="Mank J."/>
            <person name="Almeida P."/>
        </authorList>
    </citation>
    <scope>NUCLEOTIDE SEQUENCE</scope>
    <source>
        <strain evidence="1">78183</strain>
    </source>
</reference>
<name>A0A6N2M5I0_SALVM</name>
<protein>
    <submittedName>
        <fullName evidence="1">Uncharacterized protein</fullName>
    </submittedName>
</protein>
<dbReference type="AlphaFoldDB" id="A0A6N2M5I0"/>
<gene>
    <name evidence="1" type="ORF">SVIM_LOCUS262962</name>
</gene>